<evidence type="ECO:0000259" key="13">
    <source>
        <dbReference type="PROSITE" id="PS50110"/>
    </source>
</evidence>
<evidence type="ECO:0000256" key="2">
    <source>
        <dbReference type="ARBA" id="ARBA00006402"/>
    </source>
</evidence>
<dbReference type="Pfam" id="PF02518">
    <property type="entry name" value="HATPase_c"/>
    <property type="match status" value="1"/>
</dbReference>
<proteinExistence type="inferred from homology"/>
<dbReference type="SUPFAM" id="SSF47384">
    <property type="entry name" value="Homodimeric domain of signal transducing histidine kinase"/>
    <property type="match status" value="1"/>
</dbReference>
<evidence type="ECO:0000256" key="8">
    <source>
        <dbReference type="PROSITE-ProRule" id="PRU00169"/>
    </source>
</evidence>
<dbReference type="PANTHER" id="PTHR43047:SF63">
    <property type="entry name" value="HISTIDINE KINASE"/>
    <property type="match status" value="1"/>
</dbReference>
<dbReference type="EMBL" id="CP150886">
    <property type="protein sequence ID" value="WZB88797.1"/>
    <property type="molecule type" value="Genomic_DNA"/>
</dbReference>
<dbReference type="EC" id="2.7.13.3" evidence="3"/>
<feature type="domain" description="Response regulatory" evidence="13">
    <location>
        <begin position="1711"/>
        <end position="1824"/>
    </location>
</feature>
<dbReference type="RefSeq" id="WP_353931701.1">
    <property type="nucleotide sequence ID" value="NZ_CP150886.1"/>
</dbReference>
<evidence type="ECO:0000256" key="1">
    <source>
        <dbReference type="ARBA" id="ARBA00000085"/>
    </source>
</evidence>
<dbReference type="SUPFAM" id="SSF54631">
    <property type="entry name" value="CBS-domain pair"/>
    <property type="match status" value="2"/>
</dbReference>
<keyword evidence="9" id="KW-0129">CBS domain</keyword>
<dbReference type="Pfam" id="PF08448">
    <property type="entry name" value="PAS_4"/>
    <property type="match status" value="2"/>
</dbReference>
<evidence type="ECO:0000259" key="15">
    <source>
        <dbReference type="PROSITE" id="PS50113"/>
    </source>
</evidence>
<dbReference type="Pfam" id="PF00989">
    <property type="entry name" value="PAS"/>
    <property type="match status" value="1"/>
</dbReference>
<dbReference type="InterPro" id="IPR001789">
    <property type="entry name" value="Sig_transdc_resp-reg_receiver"/>
</dbReference>
<dbReference type="SUPFAM" id="SSF52172">
    <property type="entry name" value="CheY-like"/>
    <property type="match status" value="2"/>
</dbReference>
<dbReference type="PANTHER" id="PTHR43047">
    <property type="entry name" value="TWO-COMPONENT HISTIDINE PROTEIN KINASE"/>
    <property type="match status" value="1"/>
</dbReference>
<dbReference type="InterPro" id="IPR029016">
    <property type="entry name" value="GAF-like_dom_sf"/>
</dbReference>
<dbReference type="Pfam" id="PF00072">
    <property type="entry name" value="Response_reg"/>
    <property type="match status" value="2"/>
</dbReference>
<dbReference type="InterPro" id="IPR000014">
    <property type="entry name" value="PAS"/>
</dbReference>
<evidence type="ECO:0000256" key="9">
    <source>
        <dbReference type="PROSITE-ProRule" id="PRU00703"/>
    </source>
</evidence>
<evidence type="ECO:0000256" key="3">
    <source>
        <dbReference type="ARBA" id="ARBA00012438"/>
    </source>
</evidence>
<dbReference type="CDD" id="cd16922">
    <property type="entry name" value="HATPase_EvgS-ArcB-TorS-like"/>
    <property type="match status" value="1"/>
</dbReference>
<dbReference type="PROSITE" id="PS50110">
    <property type="entry name" value="RESPONSE_REGULATORY"/>
    <property type="match status" value="2"/>
</dbReference>
<feature type="domain" description="PAS" evidence="14">
    <location>
        <begin position="519"/>
        <end position="562"/>
    </location>
</feature>
<dbReference type="PROSITE" id="PS51371">
    <property type="entry name" value="CBS"/>
    <property type="match status" value="3"/>
</dbReference>
<feature type="domain" description="PAS" evidence="14">
    <location>
        <begin position="638"/>
        <end position="682"/>
    </location>
</feature>
<keyword evidence="5" id="KW-0808">Transferase</keyword>
<dbReference type="SMART" id="SM00387">
    <property type="entry name" value="HATPase_c"/>
    <property type="match status" value="1"/>
</dbReference>
<gene>
    <name evidence="17" type="ORF">WJM97_03695</name>
</gene>
<dbReference type="InterPro" id="IPR000644">
    <property type="entry name" value="CBS_dom"/>
</dbReference>
<dbReference type="InterPro" id="IPR013656">
    <property type="entry name" value="PAS_4"/>
</dbReference>
<comment type="similarity">
    <text evidence="2">In the N-terminal section; belongs to the phytochrome family.</text>
</comment>
<evidence type="ECO:0000259" key="14">
    <source>
        <dbReference type="PROSITE" id="PS50112"/>
    </source>
</evidence>
<dbReference type="NCBIfam" id="TIGR00229">
    <property type="entry name" value="sensory_box"/>
    <property type="match status" value="7"/>
</dbReference>
<dbReference type="Pfam" id="PF00571">
    <property type="entry name" value="CBS"/>
    <property type="match status" value="4"/>
</dbReference>
<dbReference type="SMART" id="SM00065">
    <property type="entry name" value="GAF"/>
    <property type="match status" value="1"/>
</dbReference>
<dbReference type="InterPro" id="IPR003594">
    <property type="entry name" value="HATPase_dom"/>
</dbReference>
<evidence type="ECO:0000313" key="18">
    <source>
        <dbReference type="Proteomes" id="UP001483337"/>
    </source>
</evidence>
<dbReference type="SUPFAM" id="SSF55874">
    <property type="entry name" value="ATPase domain of HSP90 chaperone/DNA topoisomerase II/histidine kinase"/>
    <property type="match status" value="1"/>
</dbReference>
<feature type="coiled-coil region" evidence="10">
    <location>
        <begin position="294"/>
        <end position="340"/>
    </location>
</feature>
<dbReference type="PRINTS" id="PR00344">
    <property type="entry name" value="BCTRLSENSOR"/>
</dbReference>
<dbReference type="SMART" id="SM00116">
    <property type="entry name" value="CBS"/>
    <property type="match status" value="4"/>
</dbReference>
<dbReference type="InterPro" id="IPR005467">
    <property type="entry name" value="His_kinase_dom"/>
</dbReference>
<dbReference type="SMART" id="SM00091">
    <property type="entry name" value="PAS"/>
    <property type="match status" value="7"/>
</dbReference>
<dbReference type="PROSITE" id="PS50109">
    <property type="entry name" value="HIS_KIN"/>
    <property type="match status" value="1"/>
</dbReference>
<feature type="coiled-coil region" evidence="10">
    <location>
        <begin position="870"/>
        <end position="897"/>
    </location>
</feature>
<feature type="modified residue" description="4-aspartylphosphate" evidence="8">
    <location>
        <position position="1906"/>
    </location>
</feature>
<evidence type="ECO:0000256" key="4">
    <source>
        <dbReference type="ARBA" id="ARBA00022553"/>
    </source>
</evidence>
<dbReference type="InterPro" id="IPR036097">
    <property type="entry name" value="HisK_dim/P_sf"/>
</dbReference>
<feature type="domain" description="CBS" evidence="16">
    <location>
        <begin position="100"/>
        <end position="160"/>
    </location>
</feature>
<evidence type="ECO:0000259" key="12">
    <source>
        <dbReference type="PROSITE" id="PS50109"/>
    </source>
</evidence>
<keyword evidence="6" id="KW-0418">Kinase</keyword>
<dbReference type="CDD" id="cd17546">
    <property type="entry name" value="REC_hyHK_CKI1_RcsC-like"/>
    <property type="match status" value="1"/>
</dbReference>
<dbReference type="PROSITE" id="PS50113">
    <property type="entry name" value="PAC"/>
    <property type="match status" value="5"/>
</dbReference>
<evidence type="ECO:0000313" key="17">
    <source>
        <dbReference type="EMBL" id="WZB88797.1"/>
    </source>
</evidence>
<dbReference type="InterPro" id="IPR013655">
    <property type="entry name" value="PAS_fold_3"/>
</dbReference>
<feature type="modified residue" description="4-aspartylphosphate" evidence="8">
    <location>
        <position position="1760"/>
    </location>
</feature>
<feature type="domain" description="Histidine kinase" evidence="12">
    <location>
        <begin position="1433"/>
        <end position="1685"/>
    </location>
</feature>
<feature type="coiled-coil region" evidence="10">
    <location>
        <begin position="1399"/>
        <end position="1433"/>
    </location>
</feature>
<dbReference type="Pfam" id="PF08447">
    <property type="entry name" value="PAS_3"/>
    <property type="match status" value="2"/>
</dbReference>
<dbReference type="CDD" id="cd00130">
    <property type="entry name" value="PAS"/>
    <property type="match status" value="7"/>
</dbReference>
<feature type="domain" description="PAC" evidence="15">
    <location>
        <begin position="826"/>
        <end position="879"/>
    </location>
</feature>
<dbReference type="Pfam" id="PF13426">
    <property type="entry name" value="PAS_9"/>
    <property type="match status" value="1"/>
</dbReference>
<dbReference type="PROSITE" id="PS50046">
    <property type="entry name" value="PHYTOCHROME_2"/>
    <property type="match status" value="1"/>
</dbReference>
<feature type="domain" description="PAC" evidence="15">
    <location>
        <begin position="1231"/>
        <end position="1282"/>
    </location>
</feature>
<dbReference type="InterPro" id="IPR003018">
    <property type="entry name" value="GAF"/>
</dbReference>
<evidence type="ECO:0000259" key="16">
    <source>
        <dbReference type="PROSITE" id="PS51371"/>
    </source>
</evidence>
<organism evidence="17 18">
    <name type="scientific">Okeanomitos corallinicola TIOX110</name>
    <dbReference type="NCBI Taxonomy" id="3133117"/>
    <lineage>
        <taxon>Bacteria</taxon>
        <taxon>Bacillati</taxon>
        <taxon>Cyanobacteriota</taxon>
        <taxon>Cyanophyceae</taxon>
        <taxon>Nostocales</taxon>
        <taxon>Aphanizomenonaceae</taxon>
        <taxon>Okeanomitos</taxon>
    </lineage>
</organism>
<dbReference type="CDD" id="cd04620">
    <property type="entry name" value="CBS_two-component_sensor_histidine_kinase_repeat1"/>
    <property type="match status" value="1"/>
</dbReference>
<dbReference type="Gene3D" id="1.10.287.130">
    <property type="match status" value="1"/>
</dbReference>
<dbReference type="Pfam" id="PF01590">
    <property type="entry name" value="GAF"/>
    <property type="match status" value="1"/>
</dbReference>
<dbReference type="SUPFAM" id="SSF55785">
    <property type="entry name" value="PYP-like sensor domain (PAS domain)"/>
    <property type="match status" value="7"/>
</dbReference>
<protein>
    <recommendedName>
        <fullName evidence="3">histidine kinase</fullName>
        <ecNumber evidence="3">2.7.13.3</ecNumber>
    </recommendedName>
</protein>
<evidence type="ECO:0000259" key="11">
    <source>
        <dbReference type="PROSITE" id="PS50046"/>
    </source>
</evidence>
<dbReference type="InterPro" id="IPR001610">
    <property type="entry name" value="PAC"/>
</dbReference>
<dbReference type="Gene3D" id="3.30.565.10">
    <property type="entry name" value="Histidine kinase-like ATPase, C-terminal domain"/>
    <property type="match status" value="1"/>
</dbReference>
<dbReference type="InterPro" id="IPR013767">
    <property type="entry name" value="PAS_fold"/>
</dbReference>
<keyword evidence="10" id="KW-0175">Coiled coil</keyword>
<dbReference type="CDD" id="cd17774">
    <property type="entry name" value="CBS_two-component_sensor_histidine_kinase_repeat2"/>
    <property type="match status" value="1"/>
</dbReference>
<dbReference type="Gene3D" id="3.30.450.20">
    <property type="entry name" value="PAS domain"/>
    <property type="match status" value="7"/>
</dbReference>
<dbReference type="InterPro" id="IPR035965">
    <property type="entry name" value="PAS-like_dom_sf"/>
</dbReference>
<name>A0ABZ2UUK8_9CYAN</name>
<feature type="domain" description="Response regulatory" evidence="13">
    <location>
        <begin position="1857"/>
        <end position="1973"/>
    </location>
</feature>
<dbReference type="InterPro" id="IPR016132">
    <property type="entry name" value="Phyto_chromo_attachment"/>
</dbReference>
<dbReference type="InterPro" id="IPR000700">
    <property type="entry name" value="PAS-assoc_C"/>
</dbReference>
<dbReference type="SMART" id="SM00388">
    <property type="entry name" value="HisKA"/>
    <property type="match status" value="1"/>
</dbReference>
<keyword evidence="4 8" id="KW-0597">Phosphoprotein</keyword>
<dbReference type="InterPro" id="IPR011006">
    <property type="entry name" value="CheY-like_superfamily"/>
</dbReference>
<feature type="coiled-coil region" evidence="10">
    <location>
        <begin position="998"/>
        <end position="1036"/>
    </location>
</feature>
<dbReference type="SUPFAM" id="SSF55781">
    <property type="entry name" value="GAF domain-like"/>
    <property type="match status" value="1"/>
</dbReference>
<evidence type="ECO:0000256" key="10">
    <source>
        <dbReference type="SAM" id="Coils"/>
    </source>
</evidence>
<feature type="domain" description="PAC" evidence="15">
    <location>
        <begin position="962"/>
        <end position="1014"/>
    </location>
</feature>
<feature type="domain" description="CBS" evidence="16">
    <location>
        <begin position="235"/>
        <end position="296"/>
    </location>
</feature>
<dbReference type="Gene3D" id="3.30.450.40">
    <property type="match status" value="1"/>
</dbReference>
<feature type="domain" description="PAS" evidence="14">
    <location>
        <begin position="1033"/>
        <end position="1104"/>
    </location>
</feature>
<dbReference type="Pfam" id="PF00512">
    <property type="entry name" value="HisKA"/>
    <property type="match status" value="1"/>
</dbReference>
<dbReference type="InterPro" id="IPR003661">
    <property type="entry name" value="HisK_dim/P_dom"/>
</dbReference>
<dbReference type="Gene3D" id="3.40.50.2300">
    <property type="match status" value="2"/>
</dbReference>
<feature type="domain" description="CBS" evidence="16">
    <location>
        <begin position="167"/>
        <end position="226"/>
    </location>
</feature>
<feature type="domain" description="PAS" evidence="14">
    <location>
        <begin position="1283"/>
        <end position="1357"/>
    </location>
</feature>
<accession>A0ABZ2UUK8</accession>
<evidence type="ECO:0000256" key="7">
    <source>
        <dbReference type="ARBA" id="ARBA00023012"/>
    </source>
</evidence>
<dbReference type="InterPro" id="IPR036890">
    <property type="entry name" value="HATPase_C_sf"/>
</dbReference>
<evidence type="ECO:0000256" key="6">
    <source>
        <dbReference type="ARBA" id="ARBA00022777"/>
    </source>
</evidence>
<feature type="domain" description="Phytochrome chromophore attachment site" evidence="11">
    <location>
        <begin position="352"/>
        <end position="488"/>
    </location>
</feature>
<feature type="domain" description="PAC" evidence="15">
    <location>
        <begin position="1362"/>
        <end position="1415"/>
    </location>
</feature>
<dbReference type="Proteomes" id="UP001483337">
    <property type="component" value="Chromosome"/>
</dbReference>
<dbReference type="InterPro" id="IPR046342">
    <property type="entry name" value="CBS_dom_sf"/>
</dbReference>
<dbReference type="SMART" id="SM00086">
    <property type="entry name" value="PAC"/>
    <property type="match status" value="7"/>
</dbReference>
<keyword evidence="7" id="KW-0902">Two-component regulatory system</keyword>
<dbReference type="Gene3D" id="3.10.580.10">
    <property type="entry name" value="CBS-domain"/>
    <property type="match status" value="2"/>
</dbReference>
<reference evidence="17 18" key="1">
    <citation type="submission" date="2024-04" db="EMBL/GenBank/DDBJ databases">
        <title>Okeanomitos corallinicola gen. &amp; sp. nov. (Nostocales, Cyanobacteria), a new toxic marine heterocyst-forming cyanobacterium from a coral reef.</title>
        <authorList>
            <person name="Li H."/>
            <person name="Li R."/>
            <person name="Kang J."/>
            <person name="Hii K.S."/>
            <person name="Mohamed H.F."/>
            <person name="Xu X."/>
            <person name="Luo Z."/>
        </authorList>
    </citation>
    <scope>NUCLEOTIDE SEQUENCE [LARGE SCALE GENOMIC DNA]</scope>
    <source>
        <strain evidence="17 18">TIOX110</strain>
    </source>
</reference>
<keyword evidence="18" id="KW-1185">Reference proteome</keyword>
<feature type="domain" description="PAS" evidence="14">
    <location>
        <begin position="887"/>
        <end position="961"/>
    </location>
</feature>
<dbReference type="CDD" id="cd00082">
    <property type="entry name" value="HisKA"/>
    <property type="match status" value="1"/>
</dbReference>
<feature type="domain" description="PAC" evidence="15">
    <location>
        <begin position="1108"/>
        <end position="1160"/>
    </location>
</feature>
<dbReference type="PROSITE" id="PS50112">
    <property type="entry name" value="PAS"/>
    <property type="match status" value="5"/>
</dbReference>
<sequence>MFFSSLIEANNLEQAVANTPLTVTVDTLATEAIALMSNARGSCTLPESEIDPDYLLNDCRSSCVLVTEENILLGIFTERDVVRLSAEGRKIAGLRITDVMTYDVITLKQSEFTDIFVALNIFQRYRIRHLPILDEQGQVVGIVTHESLRQLLKPVDLLRLRIASEVMSRRIVKASHQSYVLNITKLMARENVSSVIIVEERNSLLIPVGIMTERDIVQFQALGLDLENIQAQSVMSSPVFSLSPEASLLSVLMLMQARRINRVVITGKQGELQGIITQTTLLQALNPLDIYNLVDNLKQEVSRLELEKLELLEIRNAELEKEVENRIAELKKQAEKEKLLSGITSRIRKTLDLQETLNAIAIEVRQFLNCDRVIVYKCHDQGHGIIIAEDVKPGWLSLLGQSVSDPCFTSDWIEKYIHGRIQVVDDIATDGMTPCHQQLLESLQIRAKILVPIVVADKLWGLMLACQNGTPRNWQPQETELLQQLSIHVAIAIQQADLHHQVQLELQERRRAEAALAASEELYRTTLTNISDALFITDNQGKFTFICPNIDILFGYSASEVIEMGNIQILLGEDLFTPEELACDGEITNIEREVIDKQGKKHTILVNVKEVDIAGGTRLYTCRNITERKQVEKALQDSEERLRTIIETSASGLITVNSTGNIVFTNPSAARMFGREKEQLVGWPFALPYDYDTQRVQEIQILQPSGQRRTVNMQAALISWEDENAFLMSIADITDLKNTEDLLRQSEAKYRLLVENLPLGLVVHGVDTRIITCNLKACELLELTVAQMQGKIAVDLGWCFLREDETVMPLSEYPINQVISTLQPLTNYVVGINRPQTKTLIWLLVNAFPEFNNNGNLQQVVVTFVDISERQAALKERKQAELELRNSEERFRQIAENLPEVIWMTNNEESEIIFVSPQYEKIWGRSCESLYQDSHSWISAIHKDDQEKIRNEFFGQAAQGGYDQEYRVIQPDGKVRWIRDRAFPIANDEGKVYRVAGFAEDITQRKETEEELRQLNEQLEARVEQRTRALQESQTMLQLVLDTIPQRVFWKDHQSIIRGCNRIFAEDVGKTPEELIDKDSYDISATREEVDFYLESDRRVMNSGQPELHIKETLHKPDGSVMLIETNKVPLRNGEGNIIGILGTYEDITSRRAAEEALRYSEERFRIALNNSPIVVSNQDLDLRYTWIYNPGLGLQPEAVIGKFDVDIFLDKDAETLENWKRHVITTGQGMREEIIIGREDNFTCYVLTIDPLRDRNGNIEGVTCAALDITDRKKAEIALQESQYLIERITETSPEILYIYDLQAKCNVYTNQEITRLLGYSPAEIQQIGQKLFLELAHPDDILKITAHHNHFLTASDEDVQEIEYRMRDRQGKWHWFLSHDTVFSRNSENLVTQIIGAALEITERKQMEAELRQTNAELARATRLKDEFLANMSHELRTPLNAILGMSESLLDGVFDQVSDRQKQAITTIERSGKHLLELINDILDLSKIEAGKLELQLAPVACNFICNSSLTFVRQQALKKNIHISLEIPPNIPDLIVDERRIRQMLINLLNNAVKFTHPGGNVKLVVQEQEIILKDETINQFVHQNQAVENLQMSLTSSCIQCSKWISFSVIDNGIGIAKEELDQLFQPFVQIDSSLNRQHNGTGLGLALVQRLVELHGGKVTVSSEIGKGSCFTAYIPWMQELKNEGNSLFPKPCQVLPNHHGENSQVLIIEDSTVAAEQIARYLQQLNLQTTIYTRGEGAVEQAMIINPIFITLDILLPNLSGWEVLQQIKAHPQTKHIPVIIISVVDERSHALSLGAADYLVKPVNREQICQTINQLLLSDNPSQTSTNIINTTTVTNPVSLPITATTPPLILLAEDNQANITTISSYLSAKGYRLIIAKNGQEAVNLTLEQHPNLILMDIQMPGMDGLEAMAIIRANAQFKHIPIIALTALAMAGDREKCIASGANEYIPKPVKLKFLVEKIQQLLNQVTGDQQK</sequence>
<dbReference type="SMART" id="SM00448">
    <property type="entry name" value="REC"/>
    <property type="match status" value="2"/>
</dbReference>
<evidence type="ECO:0000256" key="5">
    <source>
        <dbReference type="ARBA" id="ARBA00022679"/>
    </source>
</evidence>
<comment type="catalytic activity">
    <reaction evidence="1">
        <text>ATP + protein L-histidine = ADP + protein N-phospho-L-histidine.</text>
        <dbReference type="EC" id="2.7.13.3"/>
    </reaction>
</comment>
<dbReference type="InterPro" id="IPR004358">
    <property type="entry name" value="Sig_transdc_His_kin-like_C"/>
</dbReference>